<reference evidence="2" key="1">
    <citation type="submission" date="2022-02" db="EMBL/GenBank/DDBJ databases">
        <authorList>
            <person name="Giguere J D."/>
        </authorList>
    </citation>
    <scope>NUCLEOTIDE SEQUENCE</scope>
    <source>
        <strain evidence="2">CCAP 1055/1</strain>
    </source>
</reference>
<dbReference type="EMBL" id="OU594950">
    <property type="protein sequence ID" value="CAG9294752.1"/>
    <property type="molecule type" value="Genomic_DNA"/>
</dbReference>
<organism evidence="2">
    <name type="scientific">Phaeodactylum tricornutum</name>
    <name type="common">Diatom</name>
    <dbReference type="NCBI Taxonomy" id="2850"/>
    <lineage>
        <taxon>Eukaryota</taxon>
        <taxon>Sar</taxon>
        <taxon>Stramenopiles</taxon>
        <taxon>Ochrophyta</taxon>
        <taxon>Bacillariophyta</taxon>
        <taxon>Bacillariophyceae</taxon>
        <taxon>Bacillariophycidae</taxon>
        <taxon>Naviculales</taxon>
        <taxon>Phaeodactylaceae</taxon>
        <taxon>Phaeodactylum</taxon>
    </lineage>
</organism>
<proteinExistence type="predicted"/>
<feature type="compositionally biased region" description="Low complexity" evidence="1">
    <location>
        <begin position="19"/>
        <end position="32"/>
    </location>
</feature>
<accession>A0A8J9SHL2</accession>
<gene>
    <name evidence="2" type="ORF">PTTT1_LOCUS55718</name>
</gene>
<evidence type="ECO:0008006" key="3">
    <source>
        <dbReference type="Google" id="ProtNLM"/>
    </source>
</evidence>
<name>A0A8J9SHL2_PHATR</name>
<feature type="region of interest" description="Disordered" evidence="1">
    <location>
        <begin position="1"/>
        <end position="115"/>
    </location>
</feature>
<dbReference type="AlphaFoldDB" id="A0A8J9SHL2"/>
<feature type="compositionally biased region" description="Basic and acidic residues" evidence="1">
    <location>
        <begin position="75"/>
        <end position="94"/>
    </location>
</feature>
<dbReference type="Proteomes" id="UP000836788">
    <property type="component" value="Chromosome 9"/>
</dbReference>
<evidence type="ECO:0000256" key="1">
    <source>
        <dbReference type="SAM" id="MobiDB-lite"/>
    </source>
</evidence>
<sequence>MSQMEESEARANLQATLDGTTTSSTAMTAGEESQPQAISPSAVIVGNALTESEPSSEEPESSHLNPEGSFGYDADASKHGLDLRPGRIEEKLLDELSPSRSTVEIVDEGDGGDTKVEAAPDFFNYGLEFWEKSRATWLATNRDETRISPHAKPLEVDEIIDAIFAAPRQWRETTGPTRFPTPVPLPQMIDILQDLWEAEGLEV</sequence>
<protein>
    <recommendedName>
        <fullName evidence="3">DUF4050 domain-containing protein</fullName>
    </recommendedName>
</protein>
<evidence type="ECO:0000313" key="2">
    <source>
        <dbReference type="EMBL" id="CAG9294752.1"/>
    </source>
</evidence>